<sequence>MRRISIFGATGSVGEQTIDLIQRAGGAEAYQVVALTAGRNVTRLAEQARILRAELAVCADPADLPALRAALAGTSTISAAGPEAIAEAAECPVDWVMSAIIGAAGLVPGLRALAQGATLALANKESLVTAGPLLMQTAARHKARILPVDSEHSAIYQALVGEDLSAVERIILTASGGALRDWPIEALAAARVQDALAHPNWAMGQRITIDSASMFNKALEVIETREYFGVAPEQIEVIIHPESIIHSMVGFHDGAIMAHLGSPDMRHPIGYALNWPERAALPVAKLDFAQLSTLTFRAPEMARYPALRLCREVMAQRGLAGAAFNAAKEIALDGFLAGRLGFMQMADVVETTLERLTAAGDLRGSGLGNDVMTLEDVLEMDHLARIRAAEAISSTENSTGISA</sequence>
<feature type="binding site" evidence="9">
    <location>
        <position position="40"/>
    </location>
    <ligand>
        <name>NADPH</name>
        <dbReference type="ChEBI" id="CHEBI:57783"/>
    </ligand>
</feature>
<protein>
    <recommendedName>
        <fullName evidence="9">1-deoxy-D-xylulose 5-phosphate reductoisomerase</fullName>
        <shortName evidence="9">DXP reductoisomerase</shortName>
        <ecNumber evidence="9">1.1.1.267</ecNumber>
    </recommendedName>
    <alternativeName>
        <fullName evidence="9">1-deoxyxylulose-5-phosphate reductoisomerase</fullName>
    </alternativeName>
    <alternativeName>
        <fullName evidence="9">2-C-methyl-D-erythritol 4-phosphate synthase</fullName>
    </alternativeName>
</protein>
<keyword evidence="4 9" id="KW-0521">NADP</keyword>
<dbReference type="Pfam" id="PF13288">
    <property type="entry name" value="DXPR_C"/>
    <property type="match status" value="1"/>
</dbReference>
<feature type="binding site" evidence="9">
    <location>
        <position position="175"/>
    </location>
    <ligand>
        <name>1-deoxy-D-xylulose 5-phosphate</name>
        <dbReference type="ChEBI" id="CHEBI:57792"/>
    </ligand>
</feature>
<comment type="caution">
    <text evidence="13">The sequence shown here is derived from an EMBL/GenBank/DDBJ whole genome shotgun (WGS) entry which is preliminary data.</text>
</comment>
<feature type="binding site" evidence="9">
    <location>
        <position position="150"/>
    </location>
    <ligand>
        <name>1-deoxy-D-xylulose 5-phosphate</name>
        <dbReference type="ChEBI" id="CHEBI:57792"/>
    </ligand>
</feature>
<feature type="binding site" evidence="9">
    <location>
        <position position="11"/>
    </location>
    <ligand>
        <name>NADPH</name>
        <dbReference type="ChEBI" id="CHEBI:57783"/>
    </ligand>
</feature>
<feature type="binding site" evidence="9">
    <location>
        <position position="151"/>
    </location>
    <ligand>
        <name>1-deoxy-D-xylulose 5-phosphate</name>
        <dbReference type="ChEBI" id="CHEBI:57792"/>
    </ligand>
</feature>
<feature type="binding site" evidence="9">
    <location>
        <position position="149"/>
    </location>
    <ligand>
        <name>Mn(2+)</name>
        <dbReference type="ChEBI" id="CHEBI:29035"/>
    </ligand>
</feature>
<comment type="cofactor">
    <cofactor evidence="9">
        <name>Mg(2+)</name>
        <dbReference type="ChEBI" id="CHEBI:18420"/>
    </cofactor>
    <cofactor evidence="9">
        <name>Mn(2+)</name>
        <dbReference type="ChEBI" id="CHEBI:29035"/>
    </cofactor>
</comment>
<feature type="binding site" evidence="9">
    <location>
        <position position="10"/>
    </location>
    <ligand>
        <name>NADPH</name>
        <dbReference type="ChEBI" id="CHEBI:57783"/>
    </ligand>
</feature>
<evidence type="ECO:0000256" key="5">
    <source>
        <dbReference type="ARBA" id="ARBA00023002"/>
    </source>
</evidence>
<feature type="binding site" evidence="9">
    <location>
        <position position="151"/>
    </location>
    <ligand>
        <name>Mn(2+)</name>
        <dbReference type="ChEBI" id="CHEBI:29035"/>
    </ligand>
</feature>
<evidence type="ECO:0000259" key="10">
    <source>
        <dbReference type="Pfam" id="PF02670"/>
    </source>
</evidence>
<feature type="binding site" evidence="9">
    <location>
        <position position="124"/>
    </location>
    <ligand>
        <name>1-deoxy-D-xylulose 5-phosphate</name>
        <dbReference type="ChEBI" id="CHEBI:57792"/>
    </ligand>
</feature>
<dbReference type="InterPro" id="IPR013512">
    <property type="entry name" value="DXP_reductoisomerase_N"/>
</dbReference>
<comment type="pathway">
    <text evidence="1 9">Isoprenoid biosynthesis; isopentenyl diphosphate biosynthesis via DXP pathway; isopentenyl diphosphate from 1-deoxy-D-xylulose 5-phosphate: step 1/6.</text>
</comment>
<feature type="binding site" evidence="9">
    <location>
        <position position="123"/>
    </location>
    <ligand>
        <name>NADPH</name>
        <dbReference type="ChEBI" id="CHEBI:57783"/>
    </ligand>
</feature>
<dbReference type="Gene3D" id="3.40.50.720">
    <property type="entry name" value="NAD(P)-binding Rossmann-like Domain"/>
    <property type="match status" value="1"/>
</dbReference>
<dbReference type="PANTHER" id="PTHR30525">
    <property type="entry name" value="1-DEOXY-D-XYLULOSE 5-PHOSPHATE REDUCTOISOMERASE"/>
    <property type="match status" value="1"/>
</dbReference>
<feature type="binding site" evidence="9">
    <location>
        <position position="125"/>
    </location>
    <ligand>
        <name>NADPH</name>
        <dbReference type="ChEBI" id="CHEBI:57783"/>
    </ligand>
</feature>
<dbReference type="InterPro" id="IPR036291">
    <property type="entry name" value="NAD(P)-bd_dom_sf"/>
</dbReference>
<evidence type="ECO:0000256" key="8">
    <source>
        <dbReference type="ARBA" id="ARBA00048543"/>
    </source>
</evidence>
<dbReference type="InterPro" id="IPR036169">
    <property type="entry name" value="DXPR_C_sf"/>
</dbReference>
<organism evidence="13 14">
    <name type="scientific">Pseudogemmobacter lacusdianii</name>
    <dbReference type="NCBI Taxonomy" id="3069608"/>
    <lineage>
        <taxon>Bacteria</taxon>
        <taxon>Pseudomonadati</taxon>
        <taxon>Pseudomonadota</taxon>
        <taxon>Alphaproteobacteria</taxon>
        <taxon>Rhodobacterales</taxon>
        <taxon>Paracoccaceae</taxon>
        <taxon>Pseudogemmobacter</taxon>
    </lineage>
</organism>
<gene>
    <name evidence="9 13" type="primary">dxr</name>
    <name evidence="13" type="ORF">Q9295_16705</name>
</gene>
<feature type="domain" description="1-deoxy-D-xylulose 5-phosphate reductoisomerase C-terminal" evidence="11">
    <location>
        <begin position="145"/>
        <end position="228"/>
    </location>
</feature>
<dbReference type="NCBIfam" id="TIGR00243">
    <property type="entry name" value="Dxr"/>
    <property type="match status" value="1"/>
</dbReference>
<keyword evidence="3 9" id="KW-0479">Metal-binding</keyword>
<feature type="binding site" evidence="9">
    <location>
        <position position="220"/>
    </location>
    <ligand>
        <name>Mn(2+)</name>
        <dbReference type="ChEBI" id="CHEBI:29035"/>
    </ligand>
</feature>
<dbReference type="Proteomes" id="UP001239680">
    <property type="component" value="Unassembled WGS sequence"/>
</dbReference>
<feature type="binding site" evidence="9">
    <location>
        <position position="198"/>
    </location>
    <ligand>
        <name>1-deoxy-D-xylulose 5-phosphate</name>
        <dbReference type="ChEBI" id="CHEBI:57792"/>
    </ligand>
</feature>
<feature type="domain" description="DXP reductoisomerase C-terminal" evidence="12">
    <location>
        <begin position="260"/>
        <end position="385"/>
    </location>
</feature>
<feature type="binding site" evidence="9">
    <location>
        <position position="216"/>
    </location>
    <ligand>
        <name>1-deoxy-D-xylulose 5-phosphate</name>
        <dbReference type="ChEBI" id="CHEBI:57792"/>
    </ligand>
</feature>
<dbReference type="InterPro" id="IPR026877">
    <property type="entry name" value="DXPR_C"/>
</dbReference>
<dbReference type="Pfam" id="PF08436">
    <property type="entry name" value="DXP_redisom_C"/>
    <property type="match status" value="1"/>
</dbReference>
<dbReference type="Pfam" id="PF02670">
    <property type="entry name" value="DXP_reductoisom"/>
    <property type="match status" value="1"/>
</dbReference>
<evidence type="ECO:0000313" key="14">
    <source>
        <dbReference type="Proteomes" id="UP001239680"/>
    </source>
</evidence>
<evidence type="ECO:0000256" key="7">
    <source>
        <dbReference type="ARBA" id="ARBA00023229"/>
    </source>
</evidence>
<accession>A0ABU0W1X4</accession>
<dbReference type="PANTHER" id="PTHR30525:SF0">
    <property type="entry name" value="1-DEOXY-D-XYLULOSE 5-PHOSPHATE REDUCTOISOMERASE, CHLOROPLASTIC"/>
    <property type="match status" value="1"/>
</dbReference>
<feature type="binding site" evidence="9">
    <location>
        <position position="38"/>
    </location>
    <ligand>
        <name>NADPH</name>
        <dbReference type="ChEBI" id="CHEBI:57783"/>
    </ligand>
</feature>
<evidence type="ECO:0000256" key="4">
    <source>
        <dbReference type="ARBA" id="ARBA00022857"/>
    </source>
</evidence>
<dbReference type="GO" id="GO:0030604">
    <property type="term" value="F:1-deoxy-D-xylulose-5-phosphate reductoisomerase activity"/>
    <property type="evidence" value="ECO:0007669"/>
    <property type="project" value="UniProtKB-EC"/>
</dbReference>
<keyword evidence="14" id="KW-1185">Reference proteome</keyword>
<comment type="function">
    <text evidence="9">Catalyzes the NADPH-dependent rearrangement and reduction of 1-deoxy-D-xylulose-5-phosphate (DXP) to 2-C-methyl-D-erythritol 4-phosphate (MEP).</text>
</comment>
<dbReference type="SUPFAM" id="SSF69055">
    <property type="entry name" value="1-deoxy-D-xylulose-5-phosphate reductoisomerase, C-terminal domain"/>
    <property type="match status" value="1"/>
</dbReference>
<proteinExistence type="inferred from homology"/>
<evidence type="ECO:0000256" key="9">
    <source>
        <dbReference type="HAMAP-Rule" id="MF_00183"/>
    </source>
</evidence>
<dbReference type="RefSeq" id="WP_306681730.1">
    <property type="nucleotide sequence ID" value="NZ_JAVDBT010000020.1"/>
</dbReference>
<dbReference type="HAMAP" id="MF_00183">
    <property type="entry name" value="DXP_reductoisom"/>
    <property type="match status" value="1"/>
</dbReference>
<evidence type="ECO:0000256" key="2">
    <source>
        <dbReference type="ARBA" id="ARBA00006825"/>
    </source>
</evidence>
<keyword evidence="6 9" id="KW-0464">Manganese</keyword>
<evidence type="ECO:0000256" key="1">
    <source>
        <dbReference type="ARBA" id="ARBA00005094"/>
    </source>
</evidence>
<keyword evidence="7 9" id="KW-0414">Isoprene biosynthesis</keyword>
<dbReference type="InterPro" id="IPR013644">
    <property type="entry name" value="DXP_reductoisomerase_C"/>
</dbReference>
<name>A0ABU0W1X4_9RHOB</name>
<dbReference type="EC" id="1.1.1.267" evidence="9"/>
<dbReference type="SUPFAM" id="SSF55347">
    <property type="entry name" value="Glyceraldehyde-3-phosphate dehydrogenase-like, C-terminal domain"/>
    <property type="match status" value="1"/>
</dbReference>
<keyword evidence="9" id="KW-0460">Magnesium</keyword>
<feature type="binding site" evidence="9">
    <location>
        <position position="204"/>
    </location>
    <ligand>
        <name>NADPH</name>
        <dbReference type="ChEBI" id="CHEBI:57783"/>
    </ligand>
</feature>
<dbReference type="SUPFAM" id="SSF51735">
    <property type="entry name" value="NAD(P)-binding Rossmann-fold domains"/>
    <property type="match status" value="1"/>
</dbReference>
<feature type="domain" description="1-deoxy-D-xylulose 5-phosphate reductoisomerase N-terminal" evidence="10">
    <location>
        <begin position="4"/>
        <end position="131"/>
    </location>
</feature>
<feature type="binding site" evidence="9">
    <location>
        <position position="13"/>
    </location>
    <ligand>
        <name>NADPH</name>
        <dbReference type="ChEBI" id="CHEBI:57783"/>
    </ligand>
</feature>
<reference evidence="13 14" key="1">
    <citation type="submission" date="2023-08" db="EMBL/GenBank/DDBJ databases">
        <title>Characterization of two Paracoccaceae strains isolated from Phycosphere and proposal of Xinfangfangia lacusdiani sp. nov.</title>
        <authorList>
            <person name="Deng Y."/>
            <person name="Zhang Y.Q."/>
        </authorList>
    </citation>
    <scope>NUCLEOTIDE SEQUENCE [LARGE SCALE GENOMIC DNA]</scope>
    <source>
        <strain evidence="13 14">CPCC 101601</strain>
    </source>
</reference>
<feature type="binding site" evidence="9">
    <location>
        <position position="39"/>
    </location>
    <ligand>
        <name>NADPH</name>
        <dbReference type="ChEBI" id="CHEBI:57783"/>
    </ligand>
</feature>
<evidence type="ECO:0000256" key="6">
    <source>
        <dbReference type="ARBA" id="ARBA00023211"/>
    </source>
</evidence>
<comment type="similarity">
    <text evidence="2 9">Belongs to the DXR family.</text>
</comment>
<feature type="binding site" evidence="9">
    <location>
        <position position="220"/>
    </location>
    <ligand>
        <name>1-deoxy-D-xylulose 5-phosphate</name>
        <dbReference type="ChEBI" id="CHEBI:57792"/>
    </ligand>
</feature>
<dbReference type="EMBL" id="JAVDBT010000020">
    <property type="protein sequence ID" value="MDQ2068017.1"/>
    <property type="molecule type" value="Genomic_DNA"/>
</dbReference>
<feature type="binding site" evidence="9">
    <location>
        <position position="12"/>
    </location>
    <ligand>
        <name>NADPH</name>
        <dbReference type="ChEBI" id="CHEBI:57783"/>
    </ligand>
</feature>
<dbReference type="PIRSF" id="PIRSF006205">
    <property type="entry name" value="Dxp_reductismrs"/>
    <property type="match status" value="1"/>
</dbReference>
<keyword evidence="5 9" id="KW-0560">Oxidoreductase</keyword>
<dbReference type="InterPro" id="IPR003821">
    <property type="entry name" value="DXP_reductoisomerase"/>
</dbReference>
<evidence type="ECO:0000256" key="3">
    <source>
        <dbReference type="ARBA" id="ARBA00022723"/>
    </source>
</evidence>
<feature type="binding site" evidence="9">
    <location>
        <position position="211"/>
    </location>
    <ligand>
        <name>1-deoxy-D-xylulose 5-phosphate</name>
        <dbReference type="ChEBI" id="CHEBI:57792"/>
    </ligand>
</feature>
<comment type="catalytic activity">
    <reaction evidence="8">
        <text>2-C-methyl-D-erythritol 4-phosphate + NADP(+) = 1-deoxy-D-xylulose 5-phosphate + NADPH + H(+)</text>
        <dbReference type="Rhea" id="RHEA:13717"/>
        <dbReference type="ChEBI" id="CHEBI:15378"/>
        <dbReference type="ChEBI" id="CHEBI:57783"/>
        <dbReference type="ChEBI" id="CHEBI:57792"/>
        <dbReference type="ChEBI" id="CHEBI:58262"/>
        <dbReference type="ChEBI" id="CHEBI:58349"/>
        <dbReference type="EC" id="1.1.1.267"/>
    </reaction>
    <physiologicalReaction direction="right-to-left" evidence="8">
        <dbReference type="Rhea" id="RHEA:13719"/>
    </physiologicalReaction>
</comment>
<feature type="binding site" evidence="9">
    <location>
        <position position="217"/>
    </location>
    <ligand>
        <name>1-deoxy-D-xylulose 5-phosphate</name>
        <dbReference type="ChEBI" id="CHEBI:57792"/>
    </ligand>
</feature>
<evidence type="ECO:0000259" key="11">
    <source>
        <dbReference type="Pfam" id="PF08436"/>
    </source>
</evidence>
<dbReference type="Gene3D" id="1.10.1740.10">
    <property type="match status" value="1"/>
</dbReference>
<evidence type="ECO:0000259" key="12">
    <source>
        <dbReference type="Pfam" id="PF13288"/>
    </source>
</evidence>
<evidence type="ECO:0000313" key="13">
    <source>
        <dbReference type="EMBL" id="MDQ2068017.1"/>
    </source>
</evidence>